<evidence type="ECO:0000256" key="4">
    <source>
        <dbReference type="ARBA" id="ARBA00022723"/>
    </source>
</evidence>
<dbReference type="PANTHER" id="PTHR33653">
    <property type="entry name" value="RIBONUCLEASE VAPC2"/>
    <property type="match status" value="1"/>
</dbReference>
<dbReference type="InterPro" id="IPR002716">
    <property type="entry name" value="PIN_dom"/>
</dbReference>
<dbReference type="InterPro" id="IPR029060">
    <property type="entry name" value="PIN-like_dom_sf"/>
</dbReference>
<keyword evidence="8" id="KW-0800">Toxin</keyword>
<dbReference type="SUPFAM" id="SSF88723">
    <property type="entry name" value="PIN domain-like"/>
    <property type="match status" value="1"/>
</dbReference>
<dbReference type="GO" id="GO:0016787">
    <property type="term" value="F:hydrolase activity"/>
    <property type="evidence" value="ECO:0007669"/>
    <property type="project" value="UniProtKB-KW"/>
</dbReference>
<dbReference type="EC" id="3.1.-.-" evidence="8"/>
<feature type="binding site" evidence="8">
    <location>
        <position position="98"/>
    </location>
    <ligand>
        <name>Mg(2+)</name>
        <dbReference type="ChEBI" id="CHEBI:18420"/>
    </ligand>
</feature>
<comment type="function">
    <text evidence="8">Toxic component of a toxin-antitoxin (TA) system. An RNase.</text>
</comment>
<dbReference type="InterPro" id="IPR022907">
    <property type="entry name" value="VapC_family"/>
</dbReference>
<feature type="domain" description="PIN" evidence="9">
    <location>
        <begin position="2"/>
        <end position="116"/>
    </location>
</feature>
<evidence type="ECO:0000256" key="1">
    <source>
        <dbReference type="ARBA" id="ARBA00001946"/>
    </source>
</evidence>
<reference evidence="10 11" key="1">
    <citation type="journal article" date="2018" name="Arch. Microbiol.">
        <title>New insights into the metabolic potential of the phototrophic purple bacterium Rhodopila globiformis DSM 161(T) from its draft genome sequence and evidence for a vanadium-dependent nitrogenase.</title>
        <authorList>
            <person name="Imhoff J.F."/>
            <person name="Rahn T."/>
            <person name="Kunzel S."/>
            <person name="Neulinger S.C."/>
        </authorList>
    </citation>
    <scope>NUCLEOTIDE SEQUENCE [LARGE SCALE GENOMIC DNA]</scope>
    <source>
        <strain evidence="10 11">DSM 161</strain>
    </source>
</reference>
<dbReference type="AlphaFoldDB" id="A0A2S6NLH9"/>
<gene>
    <name evidence="8" type="primary">vapC</name>
    <name evidence="10" type="ORF">CCS01_05385</name>
</gene>
<protein>
    <recommendedName>
        <fullName evidence="8">Ribonuclease VapC</fullName>
        <shortName evidence="8">RNase VapC</shortName>
        <ecNumber evidence="8">3.1.-.-</ecNumber>
    </recommendedName>
    <alternativeName>
        <fullName evidence="8">Toxin VapC</fullName>
    </alternativeName>
</protein>
<keyword evidence="4 8" id="KW-0479">Metal-binding</keyword>
<evidence type="ECO:0000256" key="7">
    <source>
        <dbReference type="ARBA" id="ARBA00038093"/>
    </source>
</evidence>
<comment type="cofactor">
    <cofactor evidence="1 8">
        <name>Mg(2+)</name>
        <dbReference type="ChEBI" id="CHEBI:18420"/>
    </cofactor>
</comment>
<keyword evidence="5 8" id="KW-0378">Hydrolase</keyword>
<feature type="binding site" evidence="8">
    <location>
        <position position="5"/>
    </location>
    <ligand>
        <name>Mg(2+)</name>
        <dbReference type="ChEBI" id="CHEBI:18420"/>
    </ligand>
</feature>
<evidence type="ECO:0000256" key="5">
    <source>
        <dbReference type="ARBA" id="ARBA00022801"/>
    </source>
</evidence>
<evidence type="ECO:0000256" key="6">
    <source>
        <dbReference type="ARBA" id="ARBA00022842"/>
    </source>
</evidence>
<evidence type="ECO:0000256" key="8">
    <source>
        <dbReference type="HAMAP-Rule" id="MF_00265"/>
    </source>
</evidence>
<proteinExistence type="inferred from homology"/>
<evidence type="ECO:0000259" key="9">
    <source>
        <dbReference type="Pfam" id="PF01850"/>
    </source>
</evidence>
<name>A0A2S6NLH9_RHOGL</name>
<dbReference type="GO" id="GO:0000287">
    <property type="term" value="F:magnesium ion binding"/>
    <property type="evidence" value="ECO:0007669"/>
    <property type="project" value="UniProtKB-UniRule"/>
</dbReference>
<evidence type="ECO:0000256" key="3">
    <source>
        <dbReference type="ARBA" id="ARBA00022722"/>
    </source>
</evidence>
<keyword evidence="2 8" id="KW-1277">Toxin-antitoxin system</keyword>
<keyword evidence="6 8" id="KW-0460">Magnesium</keyword>
<dbReference type="RefSeq" id="WP_104517822.1">
    <property type="nucleotide sequence ID" value="NZ_NHRY01000060.1"/>
</dbReference>
<dbReference type="Pfam" id="PF01850">
    <property type="entry name" value="PIN"/>
    <property type="match status" value="1"/>
</dbReference>
<dbReference type="InterPro" id="IPR050556">
    <property type="entry name" value="Type_II_TA_system_RNase"/>
</dbReference>
<evidence type="ECO:0000313" key="10">
    <source>
        <dbReference type="EMBL" id="PPQ36226.1"/>
    </source>
</evidence>
<dbReference type="Gene3D" id="3.40.50.1010">
    <property type="entry name" value="5'-nuclease"/>
    <property type="match status" value="1"/>
</dbReference>
<comment type="similarity">
    <text evidence="7 8">Belongs to the PINc/VapC protein family.</text>
</comment>
<dbReference type="HAMAP" id="MF_00265">
    <property type="entry name" value="VapC_Nob1"/>
    <property type="match status" value="1"/>
</dbReference>
<dbReference type="GO" id="GO:0004540">
    <property type="term" value="F:RNA nuclease activity"/>
    <property type="evidence" value="ECO:0007669"/>
    <property type="project" value="InterPro"/>
</dbReference>
<dbReference type="PANTHER" id="PTHR33653:SF1">
    <property type="entry name" value="RIBONUCLEASE VAPC2"/>
    <property type="match status" value="1"/>
</dbReference>
<accession>A0A2S6NLH9</accession>
<dbReference type="GO" id="GO:0090729">
    <property type="term" value="F:toxin activity"/>
    <property type="evidence" value="ECO:0007669"/>
    <property type="project" value="UniProtKB-KW"/>
</dbReference>
<dbReference type="EMBL" id="NHRY01000060">
    <property type="protein sequence ID" value="PPQ36226.1"/>
    <property type="molecule type" value="Genomic_DNA"/>
</dbReference>
<dbReference type="Proteomes" id="UP000239724">
    <property type="component" value="Unassembled WGS sequence"/>
</dbReference>
<organism evidence="10 11">
    <name type="scientific">Rhodopila globiformis</name>
    <name type="common">Rhodopseudomonas globiformis</name>
    <dbReference type="NCBI Taxonomy" id="1071"/>
    <lineage>
        <taxon>Bacteria</taxon>
        <taxon>Pseudomonadati</taxon>
        <taxon>Pseudomonadota</taxon>
        <taxon>Alphaproteobacteria</taxon>
        <taxon>Acetobacterales</taxon>
        <taxon>Acetobacteraceae</taxon>
        <taxon>Rhodopila</taxon>
    </lineage>
</organism>
<evidence type="ECO:0000313" key="11">
    <source>
        <dbReference type="Proteomes" id="UP000239724"/>
    </source>
</evidence>
<keyword evidence="3 8" id="KW-0540">Nuclease</keyword>
<comment type="caution">
    <text evidence="10">The sequence shown here is derived from an EMBL/GenBank/DDBJ whole genome shotgun (WGS) entry which is preliminary data.</text>
</comment>
<sequence>MYLLDTCVVSEARRGTLPAVKWLQAAHSDTLFMSVVTVGEIMKGVMMKLRADPPAAASLLRWLDELRFVYAARILPIDDAVATAWGRLMAERTRPVADGLIAATAKVHNKVLVTRNVADFEGTGVDIIDPWALMR</sequence>
<dbReference type="OrthoDB" id="7188375at2"/>
<evidence type="ECO:0000256" key="2">
    <source>
        <dbReference type="ARBA" id="ARBA00022649"/>
    </source>
</evidence>
<dbReference type="CDD" id="cd18746">
    <property type="entry name" value="PIN_VapC4-5_FitB-like"/>
    <property type="match status" value="1"/>
</dbReference>
<keyword evidence="11" id="KW-1185">Reference proteome</keyword>